<dbReference type="EMBL" id="JH636049">
    <property type="protein sequence ID" value="EID54031.1"/>
    <property type="molecule type" value="Genomic_DNA"/>
</dbReference>
<dbReference type="AlphaFoldDB" id="I0V1M8"/>
<dbReference type="RefSeq" id="WP_006238180.1">
    <property type="nucleotide sequence ID" value="NZ_JH636049.1"/>
</dbReference>
<dbReference type="STRING" id="882086.SacxiDRAFT_1789"/>
<feature type="region of interest" description="Disordered" evidence="1">
    <location>
        <begin position="154"/>
        <end position="249"/>
    </location>
</feature>
<reference evidence="2 3" key="1">
    <citation type="submission" date="2012-01" db="EMBL/GenBank/DDBJ databases">
        <title>Improved High-Quality Draft sequence of Saccharomonospora xinjiangensis XJ-54.</title>
        <authorList>
            <consortium name="US DOE Joint Genome Institute"/>
            <person name="Lucas S."/>
            <person name="Han J."/>
            <person name="Lapidus A."/>
            <person name="Cheng J.-F."/>
            <person name="Goodwin L."/>
            <person name="Pitluck S."/>
            <person name="Peters L."/>
            <person name="Mikhailova N."/>
            <person name="Teshima H."/>
            <person name="Detter J.C."/>
            <person name="Han C."/>
            <person name="Tapia R."/>
            <person name="Land M."/>
            <person name="Hauser L."/>
            <person name="Kyrpides N."/>
            <person name="Ivanova N."/>
            <person name="Pagani I."/>
            <person name="Brambilla E.-M."/>
            <person name="Klenk H.-P."/>
            <person name="Woyke T."/>
        </authorList>
    </citation>
    <scope>NUCLEOTIDE SEQUENCE [LARGE SCALE GENOMIC DNA]</scope>
    <source>
        <strain evidence="2 3">XJ-54</strain>
    </source>
</reference>
<feature type="compositionally biased region" description="Low complexity" evidence="1">
    <location>
        <begin position="204"/>
        <end position="218"/>
    </location>
</feature>
<evidence type="ECO:0000256" key="1">
    <source>
        <dbReference type="SAM" id="MobiDB-lite"/>
    </source>
</evidence>
<dbReference type="Proteomes" id="UP000004691">
    <property type="component" value="Unassembled WGS sequence"/>
</dbReference>
<evidence type="ECO:0008006" key="4">
    <source>
        <dbReference type="Google" id="ProtNLM"/>
    </source>
</evidence>
<name>I0V1M8_9PSEU</name>
<dbReference type="eggNOG" id="ENOG50335M1">
    <property type="taxonomic scope" value="Bacteria"/>
</dbReference>
<gene>
    <name evidence="2" type="ORF">SacxiDRAFT_1789</name>
</gene>
<dbReference type="OrthoDB" id="5189864at2"/>
<protein>
    <recommendedName>
        <fullName evidence="4">Heparin binding hemagglutinin HbhA</fullName>
    </recommendedName>
</protein>
<proteinExistence type="predicted"/>
<feature type="compositionally biased region" description="Polar residues" evidence="1">
    <location>
        <begin position="239"/>
        <end position="249"/>
    </location>
</feature>
<keyword evidence="3" id="KW-1185">Reference proteome</keyword>
<accession>I0V1M8</accession>
<organism evidence="2 3">
    <name type="scientific">Saccharomonospora xinjiangensis XJ-54</name>
    <dbReference type="NCBI Taxonomy" id="882086"/>
    <lineage>
        <taxon>Bacteria</taxon>
        <taxon>Bacillati</taxon>
        <taxon>Actinomycetota</taxon>
        <taxon>Actinomycetes</taxon>
        <taxon>Pseudonocardiales</taxon>
        <taxon>Pseudonocardiaceae</taxon>
        <taxon>Saccharomonospora</taxon>
    </lineage>
</organism>
<evidence type="ECO:0000313" key="3">
    <source>
        <dbReference type="Proteomes" id="UP000004691"/>
    </source>
</evidence>
<evidence type="ECO:0000313" key="2">
    <source>
        <dbReference type="EMBL" id="EID54031.1"/>
    </source>
</evidence>
<feature type="compositionally biased region" description="Basic and acidic residues" evidence="1">
    <location>
        <begin position="188"/>
        <end position="201"/>
    </location>
</feature>
<sequence>MATTRTEDVRKVMNTAMEQVRTSLLAALGAGSLASQAVADAVSKARTRVSASSDAAKKNIEELPSEFEQIKDRLDPAELRKLLDDYTEAATKLYQKLVSSGEQTWEQAVEPQVKRGIEQFEEALRAAQERVDVVTTDARERVDEMVALLTRRAREAEQKVDEVATGEVSEDKPGPVKAASTRVPAKTTAERSPARGAKTGESKQAASGTATDQAAKAASARKKAMKPDTRAAKGRATTKRQSANGSKQS</sequence>
<dbReference type="HOGENOM" id="CLU_093468_0_0_11"/>